<organism evidence="2 3">
    <name type="scientific">Penicillium daleae</name>
    <dbReference type="NCBI Taxonomy" id="63821"/>
    <lineage>
        <taxon>Eukaryota</taxon>
        <taxon>Fungi</taxon>
        <taxon>Dikarya</taxon>
        <taxon>Ascomycota</taxon>
        <taxon>Pezizomycotina</taxon>
        <taxon>Eurotiomycetes</taxon>
        <taxon>Eurotiomycetidae</taxon>
        <taxon>Eurotiales</taxon>
        <taxon>Aspergillaceae</taxon>
        <taxon>Penicillium</taxon>
    </lineage>
</organism>
<name>A0AAD6C3X2_9EURO</name>
<accession>A0AAD6C3X2</accession>
<reference evidence="2" key="2">
    <citation type="journal article" date="2023" name="IMA Fungus">
        <title>Comparative genomic study of the Penicillium genus elucidates a diverse pangenome and 15 lateral gene transfer events.</title>
        <authorList>
            <person name="Petersen C."/>
            <person name="Sorensen T."/>
            <person name="Nielsen M.R."/>
            <person name="Sondergaard T.E."/>
            <person name="Sorensen J.L."/>
            <person name="Fitzpatrick D.A."/>
            <person name="Frisvad J.C."/>
            <person name="Nielsen K.L."/>
        </authorList>
    </citation>
    <scope>NUCLEOTIDE SEQUENCE</scope>
    <source>
        <strain evidence="2">IBT 16125</strain>
    </source>
</reference>
<evidence type="ECO:0000256" key="1">
    <source>
        <dbReference type="SAM" id="MobiDB-lite"/>
    </source>
</evidence>
<dbReference type="GO" id="GO:0003677">
    <property type="term" value="F:DNA binding"/>
    <property type="evidence" value="ECO:0007669"/>
    <property type="project" value="UniProtKB-KW"/>
</dbReference>
<dbReference type="EMBL" id="JAPVEA010000006">
    <property type="protein sequence ID" value="KAJ5449539.1"/>
    <property type="molecule type" value="Genomic_DNA"/>
</dbReference>
<comment type="caution">
    <text evidence="2">The sequence shown here is derived from an EMBL/GenBank/DDBJ whole genome shotgun (WGS) entry which is preliminary data.</text>
</comment>
<dbReference type="AlphaFoldDB" id="A0AAD6C3X2"/>
<protein>
    <submittedName>
        <fullName evidence="2">MYB DNA-binding domain protein</fullName>
    </submittedName>
</protein>
<dbReference type="RefSeq" id="XP_056765074.1">
    <property type="nucleotide sequence ID" value="XM_056909370.1"/>
</dbReference>
<feature type="region of interest" description="Disordered" evidence="1">
    <location>
        <begin position="60"/>
        <end position="79"/>
    </location>
</feature>
<reference evidence="2" key="1">
    <citation type="submission" date="2022-12" db="EMBL/GenBank/DDBJ databases">
        <authorList>
            <person name="Petersen C."/>
        </authorList>
    </citation>
    <scope>NUCLEOTIDE SEQUENCE</scope>
    <source>
        <strain evidence="2">IBT 16125</strain>
    </source>
</reference>
<gene>
    <name evidence="2" type="ORF">N7458_005988</name>
</gene>
<evidence type="ECO:0000313" key="2">
    <source>
        <dbReference type="EMBL" id="KAJ5449539.1"/>
    </source>
</evidence>
<sequence length="100" mass="11201">MLPGKSQSCCRLRYKGHLNRSPQWTEERKDSLSREYAKLAPGAYMVDDRREIRHSLESSGGYALASRGAGDSTSCSTRSVAARALRTRVRKTLQPKGKEE</sequence>
<dbReference type="GeneID" id="81599613"/>
<evidence type="ECO:0000313" key="3">
    <source>
        <dbReference type="Proteomes" id="UP001213681"/>
    </source>
</evidence>
<keyword evidence="2" id="KW-0238">DNA-binding</keyword>
<proteinExistence type="predicted"/>
<keyword evidence="3" id="KW-1185">Reference proteome</keyword>
<dbReference type="Proteomes" id="UP001213681">
    <property type="component" value="Unassembled WGS sequence"/>
</dbReference>